<dbReference type="AlphaFoldDB" id="B0JU92"/>
<accession>B0JU92</accession>
<proteinExistence type="predicted"/>
<sequence>MLKKLTCLWTEDSTTKNKLMSGGNYDDFNRFSYGGFRLSLVHLLSGKAYPIILNPVIKN</sequence>
<gene>
    <name evidence="1" type="ordered locus">MAE_14580</name>
</gene>
<evidence type="ECO:0000313" key="1">
    <source>
        <dbReference type="EMBL" id="BAG01280.1"/>
    </source>
</evidence>
<dbReference type="HOGENOM" id="CLU_2955387_0_0_3"/>
<keyword evidence="2" id="KW-1185">Reference proteome</keyword>
<evidence type="ECO:0000313" key="2">
    <source>
        <dbReference type="Proteomes" id="UP000001510"/>
    </source>
</evidence>
<dbReference type="KEGG" id="mar:MAE_14580"/>
<dbReference type="EMBL" id="AP009552">
    <property type="protein sequence ID" value="BAG01280.1"/>
    <property type="molecule type" value="Genomic_DNA"/>
</dbReference>
<reference evidence="1 2" key="1">
    <citation type="journal article" date="2007" name="DNA Res.">
        <title>Complete genomic structure of the bloom-forming toxic cyanobacterium Microcystis aeruginosa NIES-843.</title>
        <authorList>
            <person name="Kaneko T."/>
            <person name="Nakajima N."/>
            <person name="Okamoto S."/>
            <person name="Suzuki I."/>
            <person name="Tanabe Y."/>
            <person name="Tamaoki M."/>
            <person name="Nakamura Y."/>
            <person name="Kasai F."/>
            <person name="Watanabe A."/>
            <person name="Kawashima K."/>
            <person name="Kishida Y."/>
            <person name="Ono A."/>
            <person name="Shimizu Y."/>
            <person name="Takahashi C."/>
            <person name="Minami C."/>
            <person name="Fujishiro T."/>
            <person name="Kohara M."/>
            <person name="Katoh M."/>
            <person name="Nakazaki N."/>
            <person name="Nakayama S."/>
            <person name="Yamada M."/>
            <person name="Tabata S."/>
            <person name="Watanabe M.M."/>
        </authorList>
    </citation>
    <scope>NUCLEOTIDE SEQUENCE [LARGE SCALE GENOMIC DNA]</scope>
    <source>
        <strain evidence="2">NIES-843 / IAM M-247</strain>
    </source>
</reference>
<dbReference type="Proteomes" id="UP000001510">
    <property type="component" value="Chromosome"/>
</dbReference>
<organism evidence="1 2">
    <name type="scientific">Microcystis aeruginosa (strain NIES-843 / IAM M-2473)</name>
    <dbReference type="NCBI Taxonomy" id="449447"/>
    <lineage>
        <taxon>Bacteria</taxon>
        <taxon>Bacillati</taxon>
        <taxon>Cyanobacteriota</taxon>
        <taxon>Cyanophyceae</taxon>
        <taxon>Oscillatoriophycideae</taxon>
        <taxon>Chroococcales</taxon>
        <taxon>Microcystaceae</taxon>
        <taxon>Microcystis</taxon>
    </lineage>
</organism>
<dbReference type="EnsemblBacteria" id="BAG01280">
    <property type="protein sequence ID" value="BAG01280"/>
    <property type="gene ID" value="MAE_14580"/>
</dbReference>
<name>B0JU92_MICAN</name>
<protein>
    <submittedName>
        <fullName evidence="1">Uncharacterized protein</fullName>
    </submittedName>
</protein>
<dbReference type="PaxDb" id="449447-MAE_14580"/>